<dbReference type="PROSITE" id="PS50042">
    <property type="entry name" value="CNMP_BINDING_3"/>
    <property type="match status" value="2"/>
</dbReference>
<dbReference type="GO" id="GO:0004691">
    <property type="term" value="F:cAMP-dependent protein kinase activity"/>
    <property type="evidence" value="ECO:0007669"/>
    <property type="project" value="TreeGrafter"/>
</dbReference>
<evidence type="ECO:0000256" key="2">
    <source>
        <dbReference type="ARBA" id="ARBA00022679"/>
    </source>
</evidence>
<keyword evidence="2" id="KW-0808">Transferase</keyword>
<feature type="domain" description="Cyclic nucleotide-binding" evidence="8">
    <location>
        <begin position="77"/>
        <end position="179"/>
    </location>
</feature>
<dbReference type="Gene3D" id="1.10.510.10">
    <property type="entry name" value="Transferase(Phosphotransferase) domain 1"/>
    <property type="match status" value="1"/>
</dbReference>
<dbReference type="SMART" id="SM00220">
    <property type="entry name" value="S_TKc"/>
    <property type="match status" value="1"/>
</dbReference>
<dbReference type="Gene3D" id="3.30.200.20">
    <property type="entry name" value="Phosphorylase Kinase, domain 1"/>
    <property type="match status" value="1"/>
</dbReference>
<dbReference type="PRINTS" id="PR00103">
    <property type="entry name" value="CAMPKINASE"/>
</dbReference>
<dbReference type="GO" id="GO:0005952">
    <property type="term" value="C:cAMP-dependent protein kinase complex"/>
    <property type="evidence" value="ECO:0007669"/>
    <property type="project" value="TreeGrafter"/>
</dbReference>
<dbReference type="Pfam" id="PF00069">
    <property type="entry name" value="Pkinase"/>
    <property type="match status" value="1"/>
</dbReference>
<reference evidence="10" key="1">
    <citation type="journal article" date="2023" name="Commun. Biol.">
        <title>Genome analysis of Parmales, the sister group of diatoms, reveals the evolutionary specialization of diatoms from phago-mixotrophs to photoautotrophs.</title>
        <authorList>
            <person name="Ban H."/>
            <person name="Sato S."/>
            <person name="Yoshikawa S."/>
            <person name="Yamada K."/>
            <person name="Nakamura Y."/>
            <person name="Ichinomiya M."/>
            <person name="Sato N."/>
            <person name="Blanc-Mathieu R."/>
            <person name="Endo H."/>
            <person name="Kuwata A."/>
            <person name="Ogata H."/>
        </authorList>
    </citation>
    <scope>NUCLEOTIDE SEQUENCE [LARGE SCALE GENOMIC DNA]</scope>
</reference>
<proteinExistence type="predicted"/>
<dbReference type="AlphaFoldDB" id="A0A9W7GCS1"/>
<dbReference type="InterPro" id="IPR011009">
    <property type="entry name" value="Kinase-like_dom_sf"/>
</dbReference>
<dbReference type="SUPFAM" id="SSF51206">
    <property type="entry name" value="cAMP-binding domain-like"/>
    <property type="match status" value="2"/>
</dbReference>
<dbReference type="GO" id="GO:0005524">
    <property type="term" value="F:ATP binding"/>
    <property type="evidence" value="ECO:0007669"/>
    <property type="project" value="UniProtKB-KW"/>
</dbReference>
<protein>
    <recommendedName>
        <fullName evidence="11">cGMP-dependent protein kinase</fullName>
    </recommendedName>
</protein>
<dbReference type="InterPro" id="IPR000595">
    <property type="entry name" value="cNMP-bd_dom"/>
</dbReference>
<accession>A0A9W7GCS1</accession>
<evidence type="ECO:0000313" key="9">
    <source>
        <dbReference type="EMBL" id="GMI42276.1"/>
    </source>
</evidence>
<dbReference type="InterPro" id="IPR000719">
    <property type="entry name" value="Prot_kinase_dom"/>
</dbReference>
<keyword evidence="5" id="KW-0067">ATP-binding</keyword>
<sequence length="524" mass="57917">LNNNTNGGKLVHVYRSGNGSHPSFGELALMYSTPRAASIIADSPGQLWALHRNVFRKVLMRRSGRKELVHTLRKIELFKCLNVQQVQQLADIMTEVQYDAGETVIKQGSTGDSFYVIRSGTCIKTSKKVMRNSQETLGENHFFGEGALLSQEARSYSVVAAQKIKLVTVDRGTFESKIGNMSKMISEDKKRRDERSFALSGAGPPLKTISKHGAIVVDDSHMTVSCEAGGKFGSLKIVYKAEVVKLHQEENVMREMDLLKSLSKSSEFANCSCLPTLKSTYTDNDCLYALYEEAMSCSVANLVDDFEGVWEESCVKHVAMCVLLGLEAIHSQGVVFRGISPEHLLLTNDGNVILANFHYARQNPEGNVTICGAPEYLAPEVVQQQGHGLPSDFWTMGIVLYEILQNETPFFAPNEVDIYAKICRHSAGGLDKGIKEGSPLHGDALAKCLRFLNKVMDPNPAKRAAGASALKKDPWFTASEWKKMACPLMRDMAMSHLAERSAANDESSSKLQEYKGKNDWCDGW</sequence>
<comment type="caution">
    <text evidence="9">The sequence shown here is derived from an EMBL/GenBank/DDBJ whole genome shotgun (WGS) entry which is preliminary data.</text>
</comment>
<gene>
    <name evidence="9" type="ORF">TrCOL_g11990</name>
</gene>
<dbReference type="PROSITE" id="PS50011">
    <property type="entry name" value="PROTEIN_KINASE_DOM"/>
    <property type="match status" value="1"/>
</dbReference>
<dbReference type="Gene3D" id="2.60.120.10">
    <property type="entry name" value="Jelly Rolls"/>
    <property type="match status" value="2"/>
</dbReference>
<dbReference type="InterPro" id="IPR018490">
    <property type="entry name" value="cNMP-bd_dom_sf"/>
</dbReference>
<keyword evidence="4" id="KW-0418">Kinase</keyword>
<dbReference type="InterPro" id="IPR014710">
    <property type="entry name" value="RmlC-like_jellyroll"/>
</dbReference>
<dbReference type="PANTHER" id="PTHR24353">
    <property type="entry name" value="CYCLIC NUCLEOTIDE-DEPENDENT PROTEIN KINASE"/>
    <property type="match status" value="1"/>
</dbReference>
<evidence type="ECO:0008006" key="11">
    <source>
        <dbReference type="Google" id="ProtNLM"/>
    </source>
</evidence>
<feature type="non-terminal residue" evidence="9">
    <location>
        <position position="1"/>
    </location>
</feature>
<name>A0A9W7GCS1_9STRA</name>
<evidence type="ECO:0000256" key="6">
    <source>
        <dbReference type="SAM" id="MobiDB-lite"/>
    </source>
</evidence>
<evidence type="ECO:0000259" key="7">
    <source>
        <dbReference type="PROSITE" id="PS50011"/>
    </source>
</evidence>
<evidence type="ECO:0000313" key="10">
    <source>
        <dbReference type="Proteomes" id="UP001165065"/>
    </source>
</evidence>
<keyword evidence="1" id="KW-0723">Serine/threonine-protein kinase</keyword>
<evidence type="ECO:0000256" key="1">
    <source>
        <dbReference type="ARBA" id="ARBA00022527"/>
    </source>
</evidence>
<evidence type="ECO:0000256" key="3">
    <source>
        <dbReference type="ARBA" id="ARBA00022741"/>
    </source>
</evidence>
<keyword evidence="3" id="KW-0547">Nucleotide-binding</keyword>
<dbReference type="InterPro" id="IPR018488">
    <property type="entry name" value="cNMP-bd_CS"/>
</dbReference>
<evidence type="ECO:0000256" key="4">
    <source>
        <dbReference type="ARBA" id="ARBA00022777"/>
    </source>
</evidence>
<dbReference type="CDD" id="cd00038">
    <property type="entry name" value="CAP_ED"/>
    <property type="match status" value="2"/>
</dbReference>
<feature type="compositionally biased region" description="Basic and acidic residues" evidence="6">
    <location>
        <begin position="512"/>
        <end position="524"/>
    </location>
</feature>
<evidence type="ECO:0000256" key="5">
    <source>
        <dbReference type="ARBA" id="ARBA00022840"/>
    </source>
</evidence>
<dbReference type="Proteomes" id="UP001165065">
    <property type="component" value="Unassembled WGS sequence"/>
</dbReference>
<feature type="domain" description="Cyclic nucleotide-binding" evidence="8">
    <location>
        <begin position="24"/>
        <end position="61"/>
    </location>
</feature>
<dbReference type="SMART" id="SM00100">
    <property type="entry name" value="cNMP"/>
    <property type="match status" value="1"/>
</dbReference>
<dbReference type="EMBL" id="BRYA01001378">
    <property type="protein sequence ID" value="GMI42276.1"/>
    <property type="molecule type" value="Genomic_DNA"/>
</dbReference>
<feature type="region of interest" description="Disordered" evidence="6">
    <location>
        <begin position="501"/>
        <end position="524"/>
    </location>
</feature>
<dbReference type="PANTHER" id="PTHR24353:SF143">
    <property type="entry name" value="PROTEIN KINASE DOMAIN-CONTAINING PROTEIN"/>
    <property type="match status" value="1"/>
</dbReference>
<dbReference type="SUPFAM" id="SSF56112">
    <property type="entry name" value="Protein kinase-like (PK-like)"/>
    <property type="match status" value="1"/>
</dbReference>
<organism evidence="9 10">
    <name type="scientific">Triparma columacea</name>
    <dbReference type="NCBI Taxonomy" id="722753"/>
    <lineage>
        <taxon>Eukaryota</taxon>
        <taxon>Sar</taxon>
        <taxon>Stramenopiles</taxon>
        <taxon>Ochrophyta</taxon>
        <taxon>Bolidophyceae</taxon>
        <taxon>Parmales</taxon>
        <taxon>Triparmaceae</taxon>
        <taxon>Triparma</taxon>
    </lineage>
</organism>
<dbReference type="PROSITE" id="PS00889">
    <property type="entry name" value="CNMP_BINDING_2"/>
    <property type="match status" value="1"/>
</dbReference>
<dbReference type="Pfam" id="PF00027">
    <property type="entry name" value="cNMP_binding"/>
    <property type="match status" value="1"/>
</dbReference>
<feature type="domain" description="Protein kinase" evidence="7">
    <location>
        <begin position="206"/>
        <end position="476"/>
    </location>
</feature>
<dbReference type="OrthoDB" id="10264738at2759"/>
<evidence type="ECO:0000259" key="8">
    <source>
        <dbReference type="PROSITE" id="PS50042"/>
    </source>
</evidence>
<keyword evidence="10" id="KW-1185">Reference proteome</keyword>